<comment type="subcellular location">
    <subcellularLocation>
        <location evidence="1">Cell membrane</location>
        <topology evidence="1">Multi-pass membrane protein</topology>
    </subcellularLocation>
</comment>
<feature type="transmembrane region" description="Helical" evidence="11">
    <location>
        <begin position="264"/>
        <end position="286"/>
    </location>
</feature>
<dbReference type="GO" id="GO:0034040">
    <property type="term" value="F:ATPase-coupled lipid transmembrane transporter activity"/>
    <property type="evidence" value="ECO:0007669"/>
    <property type="project" value="TreeGrafter"/>
</dbReference>
<dbReference type="Pfam" id="PF00664">
    <property type="entry name" value="ABC_membrane"/>
    <property type="match status" value="1"/>
</dbReference>
<evidence type="ECO:0000259" key="12">
    <source>
        <dbReference type="PROSITE" id="PS50893"/>
    </source>
</evidence>
<dbReference type="PROSITE" id="PS50929">
    <property type="entry name" value="ABC_TM1F"/>
    <property type="match status" value="1"/>
</dbReference>
<evidence type="ECO:0000256" key="2">
    <source>
        <dbReference type="ARBA" id="ARBA00022448"/>
    </source>
</evidence>
<dbReference type="InterPro" id="IPR017871">
    <property type="entry name" value="ABC_transporter-like_CS"/>
</dbReference>
<dbReference type="InterPro" id="IPR036640">
    <property type="entry name" value="ABC1_TM_sf"/>
</dbReference>
<dbReference type="PANTHER" id="PTHR24221">
    <property type="entry name" value="ATP-BINDING CASSETTE SUB-FAMILY B"/>
    <property type="match status" value="1"/>
</dbReference>
<feature type="domain" description="ABC transmembrane type-1" evidence="13">
    <location>
        <begin position="42"/>
        <end position="322"/>
    </location>
</feature>
<dbReference type="SMART" id="SM00382">
    <property type="entry name" value="AAA"/>
    <property type="match status" value="1"/>
</dbReference>
<dbReference type="AlphaFoldDB" id="A0A6N6N181"/>
<evidence type="ECO:0000256" key="8">
    <source>
        <dbReference type="ARBA" id="ARBA00023136"/>
    </source>
</evidence>
<dbReference type="GO" id="GO:0016887">
    <property type="term" value="F:ATP hydrolysis activity"/>
    <property type="evidence" value="ECO:0007669"/>
    <property type="project" value="InterPro"/>
</dbReference>
<dbReference type="PROSITE" id="PS00211">
    <property type="entry name" value="ABC_TRANSPORTER_1"/>
    <property type="match status" value="1"/>
</dbReference>
<name>A0A6N6N181_9BACT</name>
<feature type="domain" description="ABC transporter" evidence="12">
    <location>
        <begin position="353"/>
        <end position="588"/>
    </location>
</feature>
<dbReference type="InterPro" id="IPR003439">
    <property type="entry name" value="ABC_transporter-like_ATP-bd"/>
</dbReference>
<dbReference type="Gene3D" id="3.40.50.300">
    <property type="entry name" value="P-loop containing nucleotide triphosphate hydrolases"/>
    <property type="match status" value="1"/>
</dbReference>
<dbReference type="Proteomes" id="UP000438699">
    <property type="component" value="Unassembled WGS sequence"/>
</dbReference>
<dbReference type="InterPro" id="IPR039421">
    <property type="entry name" value="Type_1_exporter"/>
</dbReference>
<evidence type="ECO:0000256" key="3">
    <source>
        <dbReference type="ARBA" id="ARBA00022475"/>
    </source>
</evidence>
<evidence type="ECO:0000256" key="1">
    <source>
        <dbReference type="ARBA" id="ARBA00004651"/>
    </source>
</evidence>
<dbReference type="InterPro" id="IPR011527">
    <property type="entry name" value="ABC1_TM_dom"/>
</dbReference>
<evidence type="ECO:0000256" key="6">
    <source>
        <dbReference type="ARBA" id="ARBA00022840"/>
    </source>
</evidence>
<evidence type="ECO:0000256" key="4">
    <source>
        <dbReference type="ARBA" id="ARBA00022692"/>
    </source>
</evidence>
<keyword evidence="2" id="KW-0813">Transport</keyword>
<evidence type="ECO:0000256" key="7">
    <source>
        <dbReference type="ARBA" id="ARBA00022989"/>
    </source>
</evidence>
<feature type="region of interest" description="Disordered" evidence="10">
    <location>
        <begin position="1"/>
        <end position="20"/>
    </location>
</feature>
<dbReference type="Gene3D" id="1.20.1560.10">
    <property type="entry name" value="ABC transporter type 1, transmembrane domain"/>
    <property type="match status" value="1"/>
</dbReference>
<protein>
    <submittedName>
        <fullName evidence="14">ABC transporter ATP-binding protein</fullName>
    </submittedName>
</protein>
<keyword evidence="6 14" id="KW-0067">ATP-binding</keyword>
<feature type="transmembrane region" description="Helical" evidence="11">
    <location>
        <begin position="42"/>
        <end position="68"/>
    </location>
</feature>
<reference evidence="14 15" key="1">
    <citation type="journal article" date="2017" name="Int. J. Syst. Evol. Microbiol.">
        <title>Desulfovibrio senegalensis sp. nov., a mesophilic sulfate reducer isolated from marine sediment.</title>
        <authorList>
            <person name="Thioye A."/>
            <person name="Gam Z.B.A."/>
            <person name="Mbengue M."/>
            <person name="Cayol J.L."/>
            <person name="Joseph-Bartoli M."/>
            <person name="Toure-Kane C."/>
            <person name="Labat M."/>
        </authorList>
    </citation>
    <scope>NUCLEOTIDE SEQUENCE [LARGE SCALE GENOMIC DNA]</scope>
    <source>
        <strain evidence="14 15">DSM 101509</strain>
    </source>
</reference>
<dbReference type="SUPFAM" id="SSF52540">
    <property type="entry name" value="P-loop containing nucleoside triphosphate hydrolases"/>
    <property type="match status" value="1"/>
</dbReference>
<feature type="coiled-coil region" evidence="9">
    <location>
        <begin position="192"/>
        <end position="219"/>
    </location>
</feature>
<evidence type="ECO:0000256" key="5">
    <source>
        <dbReference type="ARBA" id="ARBA00022741"/>
    </source>
</evidence>
<evidence type="ECO:0000256" key="11">
    <source>
        <dbReference type="SAM" id="Phobius"/>
    </source>
</evidence>
<dbReference type="Pfam" id="PF00005">
    <property type="entry name" value="ABC_tran"/>
    <property type="match status" value="1"/>
</dbReference>
<dbReference type="GO" id="GO:0140359">
    <property type="term" value="F:ABC-type transporter activity"/>
    <property type="evidence" value="ECO:0007669"/>
    <property type="project" value="InterPro"/>
</dbReference>
<evidence type="ECO:0000313" key="14">
    <source>
        <dbReference type="EMBL" id="KAB1441361.1"/>
    </source>
</evidence>
<keyword evidence="4 11" id="KW-0812">Transmembrane</keyword>
<proteinExistence type="predicted"/>
<evidence type="ECO:0000313" key="15">
    <source>
        <dbReference type="Proteomes" id="UP000438699"/>
    </source>
</evidence>
<dbReference type="GO" id="GO:0005524">
    <property type="term" value="F:ATP binding"/>
    <property type="evidence" value="ECO:0007669"/>
    <property type="project" value="UniProtKB-KW"/>
</dbReference>
<dbReference type="PANTHER" id="PTHR24221:SF397">
    <property type="entry name" value="ABC TRANSPORTER, ATP-BINDING TRANSMEMBRANE PROTEIN"/>
    <property type="match status" value="1"/>
</dbReference>
<dbReference type="PROSITE" id="PS50893">
    <property type="entry name" value="ABC_TRANSPORTER_2"/>
    <property type="match status" value="1"/>
</dbReference>
<feature type="transmembrane region" description="Helical" evidence="11">
    <location>
        <begin position="179"/>
        <end position="196"/>
    </location>
</feature>
<comment type="caution">
    <text evidence="14">The sequence shown here is derived from an EMBL/GenBank/DDBJ whole genome shotgun (WGS) entry which is preliminary data.</text>
</comment>
<dbReference type="InterPro" id="IPR027417">
    <property type="entry name" value="P-loop_NTPase"/>
</dbReference>
<dbReference type="InterPro" id="IPR003593">
    <property type="entry name" value="AAA+_ATPase"/>
</dbReference>
<organism evidence="14 15">
    <name type="scientific">Pseudodesulfovibrio senegalensis</name>
    <dbReference type="NCBI Taxonomy" id="1721087"/>
    <lineage>
        <taxon>Bacteria</taxon>
        <taxon>Pseudomonadati</taxon>
        <taxon>Thermodesulfobacteriota</taxon>
        <taxon>Desulfovibrionia</taxon>
        <taxon>Desulfovibrionales</taxon>
        <taxon>Desulfovibrionaceae</taxon>
    </lineage>
</organism>
<sequence length="608" mass="65444">MSSQSHCACSGYASSARPGSHTKKKYGIWALMRPVIFPIRSAMVMSGAGSVAALGGIAALALVVASLMSHDERLWFWILLSAGLTVAAVLLRIYAFTVSHVAAFRLEILLRTGMSEHLARVPLGHLLVNGSGSIAKVMQEDVKNLHAFVADTTPLIGKSVATPVVTLALLLFIDWRLALVALGVLAAGTVCVSLAMRNNREMQEKYDAERERINGAVVEFVQAMPVVRTFDDGADSFGRYSSALDGFHSIMTKWLRVCGTSGKVGIVALAPLPTLTAVTAAGLILVQGGTLDFPRWAGILLLGTGMAESLMPLMWLNFFIRKANASARRIQALMDIPALPESGNALEPEDASLKFRDVSFAYDGRRDDALQNVNFQVPTGTVTALVGPSGAGKSTAARLIPRFWDVRSGSIKVGGVDVRDMDPVRLMQTVAFVFQDNFLFQDTIADNIRMGRPDASMEDVEAAARAAQAHEFIMELPDGYGSMAGERGARLSGGQRQRITIARAILQDSPVVVLDEATAFADPESEALVIEALANLMKGRTVIIIAHRLSTIRDADQIVVLDQGRLAQSGTHDELIAAGGVYARLWQSHEQARGWTLGASAHEQREEN</sequence>
<keyword evidence="3" id="KW-1003">Cell membrane</keyword>
<feature type="transmembrane region" description="Helical" evidence="11">
    <location>
        <begin position="298"/>
        <end position="320"/>
    </location>
</feature>
<keyword evidence="8 11" id="KW-0472">Membrane</keyword>
<gene>
    <name evidence="14" type="ORF">F8A88_10450</name>
</gene>
<accession>A0A6N6N181</accession>
<dbReference type="SUPFAM" id="SSF90123">
    <property type="entry name" value="ABC transporter transmembrane region"/>
    <property type="match status" value="1"/>
</dbReference>
<evidence type="ECO:0000256" key="9">
    <source>
        <dbReference type="SAM" id="Coils"/>
    </source>
</evidence>
<dbReference type="OrthoDB" id="9760168at2"/>
<dbReference type="EMBL" id="WAIE01000004">
    <property type="protein sequence ID" value="KAB1441361.1"/>
    <property type="molecule type" value="Genomic_DNA"/>
</dbReference>
<keyword evidence="15" id="KW-1185">Reference proteome</keyword>
<keyword evidence="9" id="KW-0175">Coiled coil</keyword>
<keyword evidence="5" id="KW-0547">Nucleotide-binding</keyword>
<feature type="transmembrane region" description="Helical" evidence="11">
    <location>
        <begin position="155"/>
        <end position="173"/>
    </location>
</feature>
<dbReference type="FunFam" id="3.40.50.300:FF:000221">
    <property type="entry name" value="Multidrug ABC transporter ATP-binding protein"/>
    <property type="match status" value="1"/>
</dbReference>
<dbReference type="RefSeq" id="WP_151151104.1">
    <property type="nucleotide sequence ID" value="NZ_WAIE01000004.1"/>
</dbReference>
<feature type="transmembrane region" description="Helical" evidence="11">
    <location>
        <begin position="74"/>
        <end position="95"/>
    </location>
</feature>
<evidence type="ECO:0000256" key="10">
    <source>
        <dbReference type="SAM" id="MobiDB-lite"/>
    </source>
</evidence>
<dbReference type="GO" id="GO:0005886">
    <property type="term" value="C:plasma membrane"/>
    <property type="evidence" value="ECO:0007669"/>
    <property type="project" value="UniProtKB-SubCell"/>
</dbReference>
<evidence type="ECO:0000259" key="13">
    <source>
        <dbReference type="PROSITE" id="PS50929"/>
    </source>
</evidence>
<keyword evidence="7 11" id="KW-1133">Transmembrane helix</keyword>